<dbReference type="VEuPathDB" id="FungiDB:DIURU_002689"/>
<dbReference type="GeneID" id="54781340"/>
<keyword evidence="3" id="KW-1185">Reference proteome</keyword>
<dbReference type="AlphaFoldDB" id="A0A642UP14"/>
<evidence type="ECO:0000259" key="1">
    <source>
        <dbReference type="Pfam" id="PF07727"/>
    </source>
</evidence>
<dbReference type="Proteomes" id="UP000449547">
    <property type="component" value="Unassembled WGS sequence"/>
</dbReference>
<proteinExistence type="predicted"/>
<evidence type="ECO:0000313" key="2">
    <source>
        <dbReference type="EMBL" id="KAA8902793.1"/>
    </source>
</evidence>
<comment type="caution">
    <text evidence="2">The sequence shown here is derived from an EMBL/GenBank/DDBJ whole genome shotgun (WGS) entry which is preliminary data.</text>
</comment>
<gene>
    <name evidence="2" type="ORF">DIURU_002689</name>
</gene>
<organism evidence="2 3">
    <name type="scientific">Diutina rugosa</name>
    <name type="common">Yeast</name>
    <name type="synonym">Candida rugosa</name>
    <dbReference type="NCBI Taxonomy" id="5481"/>
    <lineage>
        <taxon>Eukaryota</taxon>
        <taxon>Fungi</taxon>
        <taxon>Dikarya</taxon>
        <taxon>Ascomycota</taxon>
        <taxon>Saccharomycotina</taxon>
        <taxon>Pichiomycetes</taxon>
        <taxon>Debaryomycetaceae</taxon>
        <taxon>Diutina</taxon>
    </lineage>
</organism>
<dbReference type="EMBL" id="SWFT01000082">
    <property type="protein sequence ID" value="KAA8902793.1"/>
    <property type="molecule type" value="Genomic_DNA"/>
</dbReference>
<dbReference type="RefSeq" id="XP_034012541.1">
    <property type="nucleotide sequence ID" value="XM_034155367.1"/>
</dbReference>
<reference evidence="2 3" key="1">
    <citation type="submission" date="2019-07" db="EMBL/GenBank/DDBJ databases">
        <title>Genome assembly of two rare yeast pathogens: Diutina rugosa and Trichomonascus ciferrii.</title>
        <authorList>
            <person name="Mixao V."/>
            <person name="Saus E."/>
            <person name="Hansen A."/>
            <person name="Lass-Flor C."/>
            <person name="Gabaldon T."/>
        </authorList>
    </citation>
    <scope>NUCLEOTIDE SEQUENCE [LARGE SCALE GENOMIC DNA]</scope>
    <source>
        <strain evidence="2 3">CBS 613</strain>
    </source>
</reference>
<dbReference type="InterPro" id="IPR013103">
    <property type="entry name" value="RVT_2"/>
</dbReference>
<dbReference type="OrthoDB" id="5423336at2759"/>
<name>A0A642UP14_DIURU</name>
<dbReference type="Pfam" id="PF07727">
    <property type="entry name" value="RVT_2"/>
    <property type="match status" value="1"/>
</dbReference>
<accession>A0A642UP14</accession>
<protein>
    <recommendedName>
        <fullName evidence="1">Reverse transcriptase Ty1/copia-type domain-containing protein</fullName>
    </recommendedName>
</protein>
<sequence>MSSMEANFMSLLQMMQQMGVTMEDMEGPEFDDDVMYRSGRLATCHRQPPPESPMHKKLKSLKPGDVAPGFNYNEAFFEESFFLSGEWHWSAISEENPRSKEKLEKTTHVDWDFVTKKKIKRNGDEELFTRVFPVARKPVPRGKSYTPPMEVIRLVLAHAAAHQYSVCQLDIALHRIEVELPEDYDVYVHHVAHMGGELWEDGEPIINRLVKPIHGVKYANELWYNDIRDYLVKKLKFSQLHDVNGVWVYAPENSMKVIVMLSGDDIIICGKTEADVKWITSKFKADYIVEELGVPSEFAGCRIKFDFDQRTIELDCQSIIECLAKKYSIEFDPSVTTAMAEDFDTQWQEIGSKQELLGPAYTRKKAQFEQLTEDLKSIYLSTRFDIASPLTKLLGLRDYANDFLIKTAYRVFQYLVNTRTNKLTFRRRADTERRFVGYANTNCNGFNGRSTYTIFIFKHGPVSWQTGVVQNLDLEWTKTHAQELLETKYDTLYVMDNFLLTGQTPVTTDDDGEK</sequence>
<feature type="domain" description="Reverse transcriptase Ty1/copia-type" evidence="1">
    <location>
        <begin position="149"/>
        <end position="325"/>
    </location>
</feature>
<evidence type="ECO:0000313" key="3">
    <source>
        <dbReference type="Proteomes" id="UP000449547"/>
    </source>
</evidence>